<accession>A0A1R3KRD6</accession>
<proteinExistence type="predicted"/>
<keyword evidence="2" id="KW-1185">Reference proteome</keyword>
<sequence>MKRGTDDKREPDSIFFDPRDECASVGKVAKLAWNLGKPSLPITTCHLDASLWLTICFILMMDSHGSIGLNPYSE</sequence>
<evidence type="ECO:0000313" key="1">
    <source>
        <dbReference type="EMBL" id="OMP09627.1"/>
    </source>
</evidence>
<dbReference type="EMBL" id="AWUE01012287">
    <property type="protein sequence ID" value="OMP09627.1"/>
    <property type="molecule type" value="Genomic_DNA"/>
</dbReference>
<protein>
    <submittedName>
        <fullName evidence="1">Uncharacterized protein</fullName>
    </submittedName>
</protein>
<name>A0A1R3KRD6_9ROSI</name>
<dbReference type="AlphaFoldDB" id="A0A1R3KRD6"/>
<gene>
    <name evidence="1" type="ORF">COLO4_05287</name>
</gene>
<organism evidence="1 2">
    <name type="scientific">Corchorus olitorius</name>
    <dbReference type="NCBI Taxonomy" id="93759"/>
    <lineage>
        <taxon>Eukaryota</taxon>
        <taxon>Viridiplantae</taxon>
        <taxon>Streptophyta</taxon>
        <taxon>Embryophyta</taxon>
        <taxon>Tracheophyta</taxon>
        <taxon>Spermatophyta</taxon>
        <taxon>Magnoliopsida</taxon>
        <taxon>eudicotyledons</taxon>
        <taxon>Gunneridae</taxon>
        <taxon>Pentapetalae</taxon>
        <taxon>rosids</taxon>
        <taxon>malvids</taxon>
        <taxon>Malvales</taxon>
        <taxon>Malvaceae</taxon>
        <taxon>Grewioideae</taxon>
        <taxon>Apeibeae</taxon>
        <taxon>Corchorus</taxon>
    </lineage>
</organism>
<reference evidence="2" key="1">
    <citation type="submission" date="2013-09" db="EMBL/GenBank/DDBJ databases">
        <title>Corchorus olitorius genome sequencing.</title>
        <authorList>
            <person name="Alam M."/>
            <person name="Haque M.S."/>
            <person name="Islam M.S."/>
            <person name="Emdad E.M."/>
            <person name="Islam M.M."/>
            <person name="Ahmed B."/>
            <person name="Halim A."/>
            <person name="Hossen Q.M.M."/>
            <person name="Hossain M.Z."/>
            <person name="Ahmed R."/>
            <person name="Khan M.M."/>
            <person name="Islam R."/>
            <person name="Rashid M.M."/>
            <person name="Khan S.A."/>
            <person name="Rahman M.S."/>
            <person name="Alam M."/>
            <person name="Yahiya A.S."/>
            <person name="Khan M.S."/>
            <person name="Azam M.S."/>
            <person name="Haque T."/>
            <person name="Lashkar M.Z.H."/>
            <person name="Akhand A.I."/>
            <person name="Morshed G."/>
            <person name="Roy S."/>
            <person name="Uddin K.S."/>
            <person name="Rabeya T."/>
            <person name="Hossain A.S."/>
            <person name="Chowdhury A."/>
            <person name="Snigdha A.R."/>
            <person name="Mortoza M.S."/>
            <person name="Matin S.A."/>
            <person name="Hoque S.M.E."/>
            <person name="Islam M.K."/>
            <person name="Roy D.K."/>
            <person name="Haider R."/>
            <person name="Moosa M.M."/>
            <person name="Elias S.M."/>
            <person name="Hasan A.M."/>
            <person name="Jahan S."/>
            <person name="Shafiuddin M."/>
            <person name="Mahmood N."/>
            <person name="Shommy N.S."/>
        </authorList>
    </citation>
    <scope>NUCLEOTIDE SEQUENCE [LARGE SCALE GENOMIC DNA]</scope>
    <source>
        <strain evidence="2">cv. O-4</strain>
    </source>
</reference>
<evidence type="ECO:0000313" key="2">
    <source>
        <dbReference type="Proteomes" id="UP000187203"/>
    </source>
</evidence>
<comment type="caution">
    <text evidence="1">The sequence shown here is derived from an EMBL/GenBank/DDBJ whole genome shotgun (WGS) entry which is preliminary data.</text>
</comment>
<dbReference type="Proteomes" id="UP000187203">
    <property type="component" value="Unassembled WGS sequence"/>
</dbReference>